<evidence type="ECO:0000313" key="2">
    <source>
        <dbReference type="Proteomes" id="UP000186953"/>
    </source>
</evidence>
<gene>
    <name evidence="1" type="ORF">SAMN05421797_10414</name>
</gene>
<organism evidence="1 2">
    <name type="scientific">Maribacter ulvicola</name>
    <dbReference type="NCBI Taxonomy" id="228959"/>
    <lineage>
        <taxon>Bacteria</taxon>
        <taxon>Pseudomonadati</taxon>
        <taxon>Bacteroidota</taxon>
        <taxon>Flavobacteriia</taxon>
        <taxon>Flavobacteriales</taxon>
        <taxon>Flavobacteriaceae</taxon>
        <taxon>Maribacter</taxon>
    </lineage>
</organism>
<reference evidence="2" key="1">
    <citation type="submission" date="2017-01" db="EMBL/GenBank/DDBJ databases">
        <authorList>
            <person name="Varghese N."/>
            <person name="Submissions S."/>
        </authorList>
    </citation>
    <scope>NUCLEOTIDE SEQUENCE [LARGE SCALE GENOMIC DNA]</scope>
    <source>
        <strain evidence="2">DSM 15366</strain>
    </source>
</reference>
<dbReference type="Proteomes" id="UP000186953">
    <property type="component" value="Unassembled WGS sequence"/>
</dbReference>
<name>A0A1N6W9W5_9FLAO</name>
<evidence type="ECO:0000313" key="1">
    <source>
        <dbReference type="EMBL" id="SIQ86949.1"/>
    </source>
</evidence>
<dbReference type="EMBL" id="FTMA01000004">
    <property type="protein sequence ID" value="SIQ86949.1"/>
    <property type="molecule type" value="Genomic_DNA"/>
</dbReference>
<accession>A0A1N6W9W5</accession>
<protein>
    <submittedName>
        <fullName evidence="1">Uncharacterized protein</fullName>
    </submittedName>
</protein>
<proteinExistence type="predicted"/>
<dbReference type="AlphaFoldDB" id="A0A1N6W9W5"/>
<keyword evidence="2" id="KW-1185">Reference proteome</keyword>
<sequence length="38" mass="4644">MNNYIMDKETYNLTDQDHIKKDVLKCIQWHLIFFGSKL</sequence>
<dbReference type="STRING" id="228959.SAMN05421797_10414"/>